<evidence type="ECO:0000256" key="1">
    <source>
        <dbReference type="SAM" id="SignalP"/>
    </source>
</evidence>
<keyword evidence="3" id="KW-1185">Reference proteome</keyword>
<feature type="signal peptide" evidence="1">
    <location>
        <begin position="1"/>
        <end position="19"/>
    </location>
</feature>
<sequence length="127" mass="13748">MKRFMPLIFLSCISGQAMANNSFNSELCHAAGGAVVAGTLVWVSDKYWPEQDRAWVGFSLSTAAGVLSQYYEYNQGSNSAQEALIDAAAHTLGAALGAYVTDGYWLTPVVKHESGGRYVGIDINFRF</sequence>
<evidence type="ECO:0000313" key="2">
    <source>
        <dbReference type="EMBL" id="NMH64022.1"/>
    </source>
</evidence>
<name>A0A972FWP0_9GAMM</name>
<evidence type="ECO:0000313" key="3">
    <source>
        <dbReference type="Proteomes" id="UP000737113"/>
    </source>
</evidence>
<dbReference type="AlphaFoldDB" id="A0A972FWP0"/>
<gene>
    <name evidence="2" type="ORF">HC757_02375</name>
</gene>
<proteinExistence type="predicted"/>
<dbReference type="Proteomes" id="UP000737113">
    <property type="component" value="Unassembled WGS sequence"/>
</dbReference>
<protein>
    <recommendedName>
        <fullName evidence="4">Lipoprotein</fullName>
    </recommendedName>
</protein>
<organism evidence="2 3">
    <name type="scientific">Shewanella salipaludis</name>
    <dbReference type="NCBI Taxonomy" id="2723052"/>
    <lineage>
        <taxon>Bacteria</taxon>
        <taxon>Pseudomonadati</taxon>
        <taxon>Pseudomonadota</taxon>
        <taxon>Gammaproteobacteria</taxon>
        <taxon>Alteromonadales</taxon>
        <taxon>Shewanellaceae</taxon>
        <taxon>Shewanella</taxon>
    </lineage>
</organism>
<keyword evidence="1" id="KW-0732">Signal</keyword>
<evidence type="ECO:0008006" key="4">
    <source>
        <dbReference type="Google" id="ProtNLM"/>
    </source>
</evidence>
<accession>A0A972FWP0</accession>
<feature type="chain" id="PRO_5037629069" description="Lipoprotein" evidence="1">
    <location>
        <begin position="20"/>
        <end position="127"/>
    </location>
</feature>
<comment type="caution">
    <text evidence="2">The sequence shown here is derived from an EMBL/GenBank/DDBJ whole genome shotgun (WGS) entry which is preliminary data.</text>
</comment>
<reference evidence="2" key="1">
    <citation type="submission" date="2020-04" db="EMBL/GenBank/DDBJ databases">
        <title>Description of Shewanella salipaludis sp. nov., isolated from a salt marsh.</title>
        <authorList>
            <person name="Park S."/>
            <person name="Yoon J.-H."/>
        </authorList>
    </citation>
    <scope>NUCLEOTIDE SEQUENCE</scope>
    <source>
        <strain evidence="2">SHSM-M6</strain>
    </source>
</reference>
<dbReference type="EMBL" id="JAAXYH010000001">
    <property type="protein sequence ID" value="NMH64022.1"/>
    <property type="molecule type" value="Genomic_DNA"/>
</dbReference>